<feature type="domain" description="N-acetyltransferase" evidence="1">
    <location>
        <begin position="7"/>
        <end position="176"/>
    </location>
</feature>
<dbReference type="Pfam" id="PF13302">
    <property type="entry name" value="Acetyltransf_3"/>
    <property type="match status" value="1"/>
</dbReference>
<dbReference type="OrthoDB" id="9814648at2"/>
<dbReference type="PANTHER" id="PTHR43415:SF3">
    <property type="entry name" value="GNAT-FAMILY ACETYLTRANSFERASE"/>
    <property type="match status" value="1"/>
</dbReference>
<keyword evidence="2" id="KW-0808">Transferase</keyword>
<dbReference type="Gene3D" id="3.40.630.30">
    <property type="match status" value="1"/>
</dbReference>
<dbReference type="PROSITE" id="PS51186">
    <property type="entry name" value="GNAT"/>
    <property type="match status" value="1"/>
</dbReference>
<dbReference type="InterPro" id="IPR000182">
    <property type="entry name" value="GNAT_dom"/>
</dbReference>
<protein>
    <submittedName>
        <fullName evidence="2">GCN5 family acetyltransferase</fullName>
    </submittedName>
</protein>
<sequence length="180" mass="20725">MIEGERVALRALHAQDTEHHLRWRNDPEVVRWATAGDPCFGPVTREALTMSFERMLMLPPRESAVFTVETVADRRVIGMVDYRDLDPWAGTATLGITIGEREFWGRGHGSEAMRLLVDHLFGSFPLTRLQLDTWSGNERAVRAFTRLGFREEGRRRAAVLLAGERYDEVLFGMLREEWRP</sequence>
<organism evidence="2 3">
    <name type="scientific">Streptomyces virginiae</name>
    <name type="common">Streptomyces cinnamonensis</name>
    <dbReference type="NCBI Taxonomy" id="1961"/>
    <lineage>
        <taxon>Bacteria</taxon>
        <taxon>Bacillati</taxon>
        <taxon>Actinomycetota</taxon>
        <taxon>Actinomycetes</taxon>
        <taxon>Kitasatosporales</taxon>
        <taxon>Streptomycetaceae</taxon>
        <taxon>Streptomyces</taxon>
    </lineage>
</organism>
<dbReference type="RefSeq" id="WP_053177566.1">
    <property type="nucleotide sequence ID" value="NZ_LGUV01000394.1"/>
</dbReference>
<gene>
    <name evidence="2" type="ORF">ADK75_37210</name>
</gene>
<dbReference type="Proteomes" id="UP000037084">
    <property type="component" value="Unassembled WGS sequence"/>
</dbReference>
<dbReference type="AlphaFoldDB" id="A0A0L8M151"/>
<dbReference type="PATRIC" id="fig|1961.12.peg.8196"/>
<dbReference type="InterPro" id="IPR016181">
    <property type="entry name" value="Acyl_CoA_acyltransferase"/>
</dbReference>
<evidence type="ECO:0000313" key="3">
    <source>
        <dbReference type="Proteomes" id="UP000037084"/>
    </source>
</evidence>
<dbReference type="GO" id="GO:0016747">
    <property type="term" value="F:acyltransferase activity, transferring groups other than amino-acyl groups"/>
    <property type="evidence" value="ECO:0007669"/>
    <property type="project" value="InterPro"/>
</dbReference>
<accession>A0A0L8M151</accession>
<evidence type="ECO:0000259" key="1">
    <source>
        <dbReference type="PROSITE" id="PS51186"/>
    </source>
</evidence>
<evidence type="ECO:0000313" key="2">
    <source>
        <dbReference type="EMBL" id="KOG44064.1"/>
    </source>
</evidence>
<comment type="caution">
    <text evidence="2">The sequence shown here is derived from an EMBL/GenBank/DDBJ whole genome shotgun (WGS) entry which is preliminary data.</text>
</comment>
<reference evidence="3" key="1">
    <citation type="submission" date="2015-07" db="EMBL/GenBank/DDBJ databases">
        <authorList>
            <consortium name="Consortium for Microbial Forensics and Genomics (microFORGE)"/>
            <person name="Knight B.M."/>
            <person name="Roberts D.P."/>
            <person name="Lin D."/>
            <person name="Hari K."/>
            <person name="Fletcher J."/>
            <person name="Melcher U."/>
            <person name="Blagden T."/>
            <person name="Winegar R.A."/>
        </authorList>
    </citation>
    <scope>NUCLEOTIDE SEQUENCE [LARGE SCALE GENOMIC DNA]</scope>
    <source>
        <strain evidence="3">NRRL B-1447</strain>
    </source>
</reference>
<proteinExistence type="predicted"/>
<dbReference type="SUPFAM" id="SSF55729">
    <property type="entry name" value="Acyl-CoA N-acyltransferases (Nat)"/>
    <property type="match status" value="1"/>
</dbReference>
<name>A0A0L8M151_STRVG</name>
<dbReference type="PANTHER" id="PTHR43415">
    <property type="entry name" value="SPERMIDINE N(1)-ACETYLTRANSFERASE"/>
    <property type="match status" value="1"/>
</dbReference>
<dbReference type="EMBL" id="LGUV01000394">
    <property type="protein sequence ID" value="KOG44064.1"/>
    <property type="molecule type" value="Genomic_DNA"/>
</dbReference>